<protein>
    <submittedName>
        <fullName evidence="6">M20/M25/M40 family metallo-hydrolase</fullName>
    </submittedName>
</protein>
<dbReference type="CDD" id="cd08659">
    <property type="entry name" value="M20_ArgE_DapE-like"/>
    <property type="match status" value="1"/>
</dbReference>
<dbReference type="GO" id="GO:0046872">
    <property type="term" value="F:metal ion binding"/>
    <property type="evidence" value="ECO:0007669"/>
    <property type="project" value="UniProtKB-KW"/>
</dbReference>
<dbReference type="InterPro" id="IPR002933">
    <property type="entry name" value="Peptidase_M20"/>
</dbReference>
<evidence type="ECO:0000313" key="6">
    <source>
        <dbReference type="EMBL" id="MFC7200252.1"/>
    </source>
</evidence>
<evidence type="ECO:0000256" key="1">
    <source>
        <dbReference type="ARBA" id="ARBA00001947"/>
    </source>
</evidence>
<reference evidence="6 7" key="1">
    <citation type="journal article" date="2019" name="Int. J. Syst. Evol. Microbiol.">
        <title>The Global Catalogue of Microorganisms (GCM) 10K type strain sequencing project: providing services to taxonomists for standard genome sequencing and annotation.</title>
        <authorList>
            <consortium name="The Broad Institute Genomics Platform"/>
            <consortium name="The Broad Institute Genome Sequencing Center for Infectious Disease"/>
            <person name="Wu L."/>
            <person name="Ma J."/>
        </authorList>
    </citation>
    <scope>NUCLEOTIDE SEQUENCE [LARGE SCALE GENOMIC DNA]</scope>
    <source>
        <strain evidence="6 7">XZGYJ-43</strain>
    </source>
</reference>
<evidence type="ECO:0000259" key="5">
    <source>
        <dbReference type="Pfam" id="PF07687"/>
    </source>
</evidence>
<keyword evidence="2" id="KW-0479">Metal-binding</keyword>
<dbReference type="Pfam" id="PF01546">
    <property type="entry name" value="Peptidase_M20"/>
    <property type="match status" value="1"/>
</dbReference>
<gene>
    <name evidence="6" type="ORF">ACFQJ9_12665</name>
</gene>
<keyword evidence="7" id="KW-1185">Reference proteome</keyword>
<dbReference type="EMBL" id="JBHTAR010000011">
    <property type="protein sequence ID" value="MFC7200252.1"/>
    <property type="molecule type" value="Genomic_DNA"/>
</dbReference>
<dbReference type="InterPro" id="IPR011650">
    <property type="entry name" value="Peptidase_M20_dimer"/>
</dbReference>
<proteinExistence type="predicted"/>
<dbReference type="GO" id="GO:0016787">
    <property type="term" value="F:hydrolase activity"/>
    <property type="evidence" value="ECO:0007669"/>
    <property type="project" value="UniProtKB-KW"/>
</dbReference>
<accession>A0ABD5Z4R6</accession>
<evidence type="ECO:0000313" key="7">
    <source>
        <dbReference type="Proteomes" id="UP001596447"/>
    </source>
</evidence>
<evidence type="ECO:0000256" key="2">
    <source>
        <dbReference type="ARBA" id="ARBA00022723"/>
    </source>
</evidence>
<dbReference type="Gene3D" id="3.40.630.10">
    <property type="entry name" value="Zn peptidases"/>
    <property type="match status" value="1"/>
</dbReference>
<dbReference type="InterPro" id="IPR036264">
    <property type="entry name" value="Bact_exopeptidase_dim_dom"/>
</dbReference>
<dbReference type="PROSITE" id="PS00759">
    <property type="entry name" value="ARGE_DAPE_CPG2_2"/>
    <property type="match status" value="1"/>
</dbReference>
<keyword evidence="3" id="KW-0378">Hydrolase</keyword>
<evidence type="ECO:0000256" key="3">
    <source>
        <dbReference type="ARBA" id="ARBA00022801"/>
    </source>
</evidence>
<name>A0ABD5Z4R6_9EURY</name>
<dbReference type="InterPro" id="IPR001261">
    <property type="entry name" value="ArgE/DapE_CS"/>
</dbReference>
<comment type="caution">
    <text evidence="6">The sequence shown here is derived from an EMBL/GenBank/DDBJ whole genome shotgun (WGS) entry which is preliminary data.</text>
</comment>
<dbReference type="Pfam" id="PF07687">
    <property type="entry name" value="M20_dimer"/>
    <property type="match status" value="1"/>
</dbReference>
<evidence type="ECO:0000256" key="4">
    <source>
        <dbReference type="ARBA" id="ARBA00022833"/>
    </source>
</evidence>
<dbReference type="SUPFAM" id="SSF53187">
    <property type="entry name" value="Zn-dependent exopeptidases"/>
    <property type="match status" value="1"/>
</dbReference>
<feature type="domain" description="Peptidase M20 dimerisation" evidence="5">
    <location>
        <begin position="160"/>
        <end position="256"/>
    </location>
</feature>
<sequence>MSDFDPVDFLERAVQTPSHEDVDAMRELLVDELDAHGVTPEVDDAGNVLATTGEEDQGGDSPHYVLNTHIDTVPPHLDFDREDGVIRGRGSCDAKGPLAALLAGFLAVDPDKGRVTLAVTPDEETESLGADALVCGGALDDADVDGYVVGEPTGLDPCTAARGRFQCTVHLRGSGAHAADPESGVNAVAALEQTLAAIRTFDEEHGPNPHPILGPPTLTPTQVEGGEASNRIPSDASLVLDRRTVPPETEHAFFEALPISLREQVPDEVGLDVEPAERSTPFLEAFDTDDDSAVVEALVEAGAGDPRAFGAATEASYFAKNAPTVVFGPGDLSDEEGAVAHSEREYVRVDEVEDAADIVTAALRRLVG</sequence>
<dbReference type="Gene3D" id="3.30.70.360">
    <property type="match status" value="1"/>
</dbReference>
<comment type="cofactor">
    <cofactor evidence="1">
        <name>Zn(2+)</name>
        <dbReference type="ChEBI" id="CHEBI:29105"/>
    </cofactor>
</comment>
<dbReference type="RefSeq" id="WP_279527039.1">
    <property type="nucleotide sequence ID" value="NZ_CP122312.1"/>
</dbReference>
<dbReference type="PANTHER" id="PTHR43808">
    <property type="entry name" value="ACETYLORNITHINE DEACETYLASE"/>
    <property type="match status" value="1"/>
</dbReference>
<dbReference type="InterPro" id="IPR050072">
    <property type="entry name" value="Peptidase_M20A"/>
</dbReference>
<dbReference type="AlphaFoldDB" id="A0ABD5Z4R6"/>
<dbReference type="Proteomes" id="UP001596447">
    <property type="component" value="Unassembled WGS sequence"/>
</dbReference>
<keyword evidence="4" id="KW-0862">Zinc</keyword>
<organism evidence="6 7">
    <name type="scientific">Halospeciosus flavus</name>
    <dbReference type="NCBI Taxonomy" id="3032283"/>
    <lineage>
        <taxon>Archaea</taxon>
        <taxon>Methanobacteriati</taxon>
        <taxon>Methanobacteriota</taxon>
        <taxon>Stenosarchaea group</taxon>
        <taxon>Halobacteria</taxon>
        <taxon>Halobacteriales</taxon>
        <taxon>Halobacteriaceae</taxon>
        <taxon>Halospeciosus</taxon>
    </lineage>
</organism>
<dbReference type="NCBIfam" id="NF006402">
    <property type="entry name" value="PRK08651.1-5"/>
    <property type="match status" value="1"/>
</dbReference>
<dbReference type="SUPFAM" id="SSF55031">
    <property type="entry name" value="Bacterial exopeptidase dimerisation domain"/>
    <property type="match status" value="1"/>
</dbReference>